<dbReference type="InterPro" id="IPR026183">
    <property type="entry name" value="Taxilin_fam"/>
</dbReference>
<evidence type="ECO:0000313" key="4">
    <source>
        <dbReference type="Proteomes" id="UP000054937"/>
    </source>
</evidence>
<comment type="similarity">
    <text evidence="1">Belongs to the taxilin family.</text>
</comment>
<dbReference type="Pfam" id="PF09728">
    <property type="entry name" value="Taxilin"/>
    <property type="match status" value="1"/>
</dbReference>
<feature type="coiled-coil region" evidence="2">
    <location>
        <begin position="124"/>
        <end position="228"/>
    </location>
</feature>
<evidence type="ECO:0000313" key="3">
    <source>
        <dbReference type="EMBL" id="KRW98742.1"/>
    </source>
</evidence>
<feature type="coiled-coil region" evidence="2">
    <location>
        <begin position="35"/>
        <end position="96"/>
    </location>
</feature>
<protein>
    <submittedName>
        <fullName evidence="3">Uncharacterized protein</fullName>
    </submittedName>
</protein>
<reference evidence="3 4" key="1">
    <citation type="journal article" date="2015" name="Sci. Rep.">
        <title>Genome of the facultative scuticociliatosis pathogen Pseudocohnilembus persalinus provides insight into its virulence through horizontal gene transfer.</title>
        <authorList>
            <person name="Xiong J."/>
            <person name="Wang G."/>
            <person name="Cheng J."/>
            <person name="Tian M."/>
            <person name="Pan X."/>
            <person name="Warren A."/>
            <person name="Jiang C."/>
            <person name="Yuan D."/>
            <person name="Miao W."/>
        </authorList>
    </citation>
    <scope>NUCLEOTIDE SEQUENCE [LARGE SCALE GENOMIC DNA]</scope>
    <source>
        <strain evidence="3">36N120E</strain>
    </source>
</reference>
<dbReference type="InParanoid" id="A0A0V0Q982"/>
<evidence type="ECO:0000256" key="2">
    <source>
        <dbReference type="SAM" id="Coils"/>
    </source>
</evidence>
<keyword evidence="2" id="KW-0175">Coiled coil</keyword>
<gene>
    <name evidence="3" type="ORF">PPERSA_03877</name>
</gene>
<name>A0A0V0Q982_PSEPJ</name>
<dbReference type="GO" id="GO:0019905">
    <property type="term" value="F:syntaxin binding"/>
    <property type="evidence" value="ECO:0007669"/>
    <property type="project" value="InterPro"/>
</dbReference>
<sequence length="238" mass="28155">MLKDLEKKLQPEYQKVSESFKEIDEEQKRLGQEVATQIQEELKEFQLEVERKNKSSYEIAKEHHTISQQLQELEKKKEIQQKLFEAQKQKGELEALQTDKQLDLQLENIKKQTEMFPGGGEQEIAQLTENIEKFSLIHKQFEQKQAEFNQIITRISTLVGLYKDQIGNETKSLEELNKKNQNLKNKSQKTADYLQTQINYNIRLQQDIKKEKDRLSVLQNLLNTVKDNYKEKSGQQEQ</sequence>
<accession>A0A0V0Q982</accession>
<comment type="caution">
    <text evidence="3">The sequence shown here is derived from an EMBL/GenBank/DDBJ whole genome shotgun (WGS) entry which is preliminary data.</text>
</comment>
<keyword evidence="4" id="KW-1185">Reference proteome</keyword>
<dbReference type="Proteomes" id="UP000054937">
    <property type="component" value="Unassembled WGS sequence"/>
</dbReference>
<organism evidence="3 4">
    <name type="scientific">Pseudocohnilembus persalinus</name>
    <name type="common">Ciliate</name>
    <dbReference type="NCBI Taxonomy" id="266149"/>
    <lineage>
        <taxon>Eukaryota</taxon>
        <taxon>Sar</taxon>
        <taxon>Alveolata</taxon>
        <taxon>Ciliophora</taxon>
        <taxon>Intramacronucleata</taxon>
        <taxon>Oligohymenophorea</taxon>
        <taxon>Scuticociliatia</taxon>
        <taxon>Philasterida</taxon>
        <taxon>Pseudocohnilembidae</taxon>
        <taxon>Pseudocohnilembus</taxon>
    </lineage>
</organism>
<evidence type="ECO:0000256" key="1">
    <source>
        <dbReference type="ARBA" id="ARBA00009550"/>
    </source>
</evidence>
<dbReference type="AlphaFoldDB" id="A0A0V0Q982"/>
<dbReference type="EMBL" id="LDAU01000231">
    <property type="protein sequence ID" value="KRW98742.1"/>
    <property type="molecule type" value="Genomic_DNA"/>
</dbReference>
<proteinExistence type="inferred from homology"/>